<dbReference type="Proteomes" id="UP000636891">
    <property type="component" value="Unassembled WGS sequence"/>
</dbReference>
<dbReference type="EMBL" id="JACOOK010000004">
    <property type="protein sequence ID" value="MBC5617119.1"/>
    <property type="molecule type" value="Genomic_DNA"/>
</dbReference>
<evidence type="ECO:0008006" key="3">
    <source>
        <dbReference type="Google" id="ProtNLM"/>
    </source>
</evidence>
<name>A0ABR7CNE6_9BACT</name>
<evidence type="ECO:0000313" key="2">
    <source>
        <dbReference type="Proteomes" id="UP000636891"/>
    </source>
</evidence>
<keyword evidence="2" id="KW-1185">Reference proteome</keyword>
<sequence>MSGKHTKIVWMVCLVVLLFAGMRASSRPRPGKGFRLCMQSYTFQRFTLEQAMDKTCELGIKYLEIFPGQRFGGYQSVEYECNWEDSVPDIRE</sequence>
<comment type="caution">
    <text evidence="1">The sequence shown here is derived from an EMBL/GenBank/DDBJ whole genome shotgun (WGS) entry which is preliminary data.</text>
</comment>
<proteinExistence type="predicted"/>
<gene>
    <name evidence="1" type="ORF">H8S08_08840</name>
</gene>
<protein>
    <recommendedName>
        <fullName evidence="3">Xylose isomerase-like TIM barrel domain-containing protein</fullName>
    </recommendedName>
</protein>
<reference evidence="1 2" key="1">
    <citation type="submission" date="2020-08" db="EMBL/GenBank/DDBJ databases">
        <title>Genome public.</title>
        <authorList>
            <person name="Liu C."/>
            <person name="Sun Q."/>
        </authorList>
    </citation>
    <scope>NUCLEOTIDE SEQUENCE [LARGE SCALE GENOMIC DNA]</scope>
    <source>
        <strain evidence="1 2">New-7</strain>
    </source>
</reference>
<accession>A0ABR7CNE6</accession>
<organism evidence="1 2">
    <name type="scientific">Alistipes hominis</name>
    <dbReference type="NCBI Taxonomy" id="2763015"/>
    <lineage>
        <taxon>Bacteria</taxon>
        <taxon>Pseudomonadati</taxon>
        <taxon>Bacteroidota</taxon>
        <taxon>Bacteroidia</taxon>
        <taxon>Bacteroidales</taxon>
        <taxon>Rikenellaceae</taxon>
        <taxon>Alistipes</taxon>
    </lineage>
</organism>
<dbReference type="Gene3D" id="3.20.20.150">
    <property type="entry name" value="Divalent-metal-dependent TIM barrel enzymes"/>
    <property type="match status" value="1"/>
</dbReference>
<dbReference type="RefSeq" id="WP_118656775.1">
    <property type="nucleotide sequence ID" value="NZ_JACOOK010000004.1"/>
</dbReference>
<evidence type="ECO:0000313" key="1">
    <source>
        <dbReference type="EMBL" id="MBC5617119.1"/>
    </source>
</evidence>